<keyword evidence="2" id="KW-1185">Reference proteome</keyword>
<dbReference type="Proteomes" id="UP000598971">
    <property type="component" value="Unassembled WGS sequence"/>
</dbReference>
<gene>
    <name evidence="1" type="ORF">GD597_06040</name>
</gene>
<organism evidence="1 2">
    <name type="scientific">Limnovirga soli</name>
    <dbReference type="NCBI Taxonomy" id="2656915"/>
    <lineage>
        <taxon>Bacteria</taxon>
        <taxon>Pseudomonadati</taxon>
        <taxon>Bacteroidota</taxon>
        <taxon>Chitinophagia</taxon>
        <taxon>Chitinophagales</taxon>
        <taxon>Chitinophagaceae</taxon>
        <taxon>Limnovirga</taxon>
    </lineage>
</organism>
<evidence type="ECO:0008006" key="3">
    <source>
        <dbReference type="Google" id="ProtNLM"/>
    </source>
</evidence>
<dbReference type="EMBL" id="WHPF01000004">
    <property type="protein sequence ID" value="NNV55012.1"/>
    <property type="molecule type" value="Genomic_DNA"/>
</dbReference>
<dbReference type="RefSeq" id="WP_171606943.1">
    <property type="nucleotide sequence ID" value="NZ_WHPF01000004.1"/>
</dbReference>
<evidence type="ECO:0000313" key="1">
    <source>
        <dbReference type="EMBL" id="NNV55012.1"/>
    </source>
</evidence>
<name>A0A8J8FE95_9BACT</name>
<reference evidence="1" key="1">
    <citation type="submission" date="2019-10" db="EMBL/GenBank/DDBJ databases">
        <title>Draft genome sequence of Panacibacter sp. KCS-6.</title>
        <authorList>
            <person name="Yim K.J."/>
        </authorList>
    </citation>
    <scope>NUCLEOTIDE SEQUENCE</scope>
    <source>
        <strain evidence="1">KCS-6</strain>
    </source>
</reference>
<proteinExistence type="predicted"/>
<accession>A0A8J8FE95</accession>
<comment type="caution">
    <text evidence="1">The sequence shown here is derived from an EMBL/GenBank/DDBJ whole genome shotgun (WGS) entry which is preliminary data.</text>
</comment>
<protein>
    <recommendedName>
        <fullName evidence="3">CHAT domain-containing protein</fullName>
    </recommendedName>
</protein>
<sequence length="712" mass="81428">MKLKEIFANTHGLFMPLNPIWNLTLNDVELSDLELTISLNMERYSKADSQEFKKISIELLKDILNAKNAVDVYGRIKLNFLQFTQSYQIARFYSTKGLFSDCHDWLIYALTDEINYGAEMDFQIGRLNDFLKSTNPYISSEAINTMLEFSSTLFYYAWHRGGLVDFATIVLEFMLKLICHLLTNGIPNFVLEDLLITAASNALAFATNFKKEGLKGLAEILANHFEKTESAEIKKQISLQLAHAGAEFTDKVSLDWCSIVLTNYSDLLVGGQLMQLLSLYYFHDIGKLDHEWKRFEEALGQYNNSIHEMDQLLLKYEKARLFGVLNGLVMKCVEKRRIDLASKIITEFYCIDIGKRISSDQLFVIATYNHGVLISSSHQTFDFGKETPEDILELFYQTNRFLSTKIAVNNYSDFVLEEPKTHGVPVKDQGKDFEKRLTGHYKFSALTEMKLDALKSIVVIPGFQHPVQPLMIKAIGNTIPLAGSFEIANKRRIVSKVLLWCFGTRTSDLELSLTKKMFENAGIVVDIINILKANKQDFIDKYKSPEYDLIWVGTHGNYDHYTPHISKIEILPEDHIELKDILGLIPNTDSQRLLFLNICDGATASTLNGVYDIGFGASLCNSNQAVLSHIWMVEIDYSFIYGVLYAHYLIAGDDFFQAYENVIKAFLSGKSFIIKLLGIYHHLDEDLMKHLNKLDDEINENIYYWGSSIYYQ</sequence>
<dbReference type="AlphaFoldDB" id="A0A8J8FE95"/>
<evidence type="ECO:0000313" key="2">
    <source>
        <dbReference type="Proteomes" id="UP000598971"/>
    </source>
</evidence>